<dbReference type="InterPro" id="IPR006214">
    <property type="entry name" value="Bax_inhibitor_1-related"/>
</dbReference>
<comment type="subcellular location">
    <subcellularLocation>
        <location evidence="1">Membrane</location>
        <topology evidence="1">Multi-pass membrane protein</topology>
    </subcellularLocation>
</comment>
<name>A0A6G8AN82_9ENTE</name>
<evidence type="ECO:0000313" key="8">
    <source>
        <dbReference type="Proteomes" id="UP000500890"/>
    </source>
</evidence>
<proteinExistence type="inferred from homology"/>
<sequence>MNEVNYGTTTTQSGLATFFARVYAYVGLGIAVSAVTSYLVTNVFAAQVGGYLMQHPMLLILMPIIEIALVIYLSAKSLKNPAMAMAAFVAYSAINGVVLSLILAQYTEASVTKAFVAAAVTYGVTAIVGVRTKKELSGVGHAMRSALIGLIVVMLINIFVGSSAVDMFIGFAMIIIFSGLTAYDHQTIKKMYYQVGDSPQAKGIAINCAMQLYLDFINLLLAFLRIFGSRD</sequence>
<evidence type="ECO:0000313" key="7">
    <source>
        <dbReference type="EMBL" id="QIL46430.1"/>
    </source>
</evidence>
<feature type="transmembrane region" description="Helical" evidence="6">
    <location>
        <begin position="142"/>
        <end position="161"/>
    </location>
</feature>
<dbReference type="PANTHER" id="PTHR23291">
    <property type="entry name" value="BAX INHIBITOR-RELATED"/>
    <property type="match status" value="1"/>
</dbReference>
<keyword evidence="3 6" id="KW-0812">Transmembrane</keyword>
<feature type="transmembrane region" description="Helical" evidence="6">
    <location>
        <begin position="167"/>
        <end position="183"/>
    </location>
</feature>
<protein>
    <submittedName>
        <fullName evidence="7">Bax inhibitor-1/YccA family protein</fullName>
    </submittedName>
</protein>
<keyword evidence="5 6" id="KW-0472">Membrane</keyword>
<evidence type="ECO:0000256" key="6">
    <source>
        <dbReference type="RuleBase" id="RU004379"/>
    </source>
</evidence>
<evidence type="ECO:0000256" key="5">
    <source>
        <dbReference type="ARBA" id="ARBA00023136"/>
    </source>
</evidence>
<feature type="transmembrane region" description="Helical" evidence="6">
    <location>
        <begin position="110"/>
        <end position="130"/>
    </location>
</feature>
<feature type="transmembrane region" description="Helical" evidence="6">
    <location>
        <begin position="82"/>
        <end position="104"/>
    </location>
</feature>
<accession>A0A6G8AN82</accession>
<keyword evidence="4 6" id="KW-1133">Transmembrane helix</keyword>
<evidence type="ECO:0000256" key="1">
    <source>
        <dbReference type="ARBA" id="ARBA00004141"/>
    </source>
</evidence>
<evidence type="ECO:0000256" key="2">
    <source>
        <dbReference type="ARBA" id="ARBA00010350"/>
    </source>
</evidence>
<dbReference type="Pfam" id="PF01027">
    <property type="entry name" value="Bax1-I"/>
    <property type="match status" value="1"/>
</dbReference>
<feature type="transmembrane region" description="Helical" evidence="6">
    <location>
        <begin position="57"/>
        <end position="75"/>
    </location>
</feature>
<dbReference type="EMBL" id="CP049886">
    <property type="protein sequence ID" value="QIL46430.1"/>
    <property type="molecule type" value="Genomic_DNA"/>
</dbReference>
<dbReference type="GO" id="GO:0005886">
    <property type="term" value="C:plasma membrane"/>
    <property type="evidence" value="ECO:0007669"/>
    <property type="project" value="TreeGrafter"/>
</dbReference>
<dbReference type="RefSeq" id="WP_166007819.1">
    <property type="nucleotide sequence ID" value="NZ_CP049886.1"/>
</dbReference>
<dbReference type="KEGG" id="vah:G7081_04780"/>
<comment type="similarity">
    <text evidence="2 6">Belongs to the BI1 family.</text>
</comment>
<dbReference type="PANTHER" id="PTHR23291:SF50">
    <property type="entry name" value="PROTEIN LIFEGUARD 4"/>
    <property type="match status" value="1"/>
</dbReference>
<dbReference type="AlphaFoldDB" id="A0A6G8AN82"/>
<dbReference type="CDD" id="cd10432">
    <property type="entry name" value="BI-1-like_bacterial"/>
    <property type="match status" value="1"/>
</dbReference>
<dbReference type="Proteomes" id="UP000500890">
    <property type="component" value="Chromosome"/>
</dbReference>
<reference evidence="7 8" key="1">
    <citation type="submission" date="2020-03" db="EMBL/GenBank/DDBJ databases">
        <title>Vagococcus sp. nov., isolated from beetles.</title>
        <authorList>
            <person name="Hyun D.-W."/>
            <person name="Bae J.-W."/>
        </authorList>
    </citation>
    <scope>NUCLEOTIDE SEQUENCE [LARGE SCALE GENOMIC DNA]</scope>
    <source>
        <strain evidence="7 8">HDW17A</strain>
    </source>
</reference>
<evidence type="ECO:0000256" key="4">
    <source>
        <dbReference type="ARBA" id="ARBA00022989"/>
    </source>
</evidence>
<gene>
    <name evidence="7" type="ORF">G7081_04780</name>
</gene>
<organism evidence="7 8">
    <name type="scientific">Vagococcus coleopterorum</name>
    <dbReference type="NCBI Taxonomy" id="2714946"/>
    <lineage>
        <taxon>Bacteria</taxon>
        <taxon>Bacillati</taxon>
        <taxon>Bacillota</taxon>
        <taxon>Bacilli</taxon>
        <taxon>Lactobacillales</taxon>
        <taxon>Enterococcaceae</taxon>
        <taxon>Vagococcus</taxon>
    </lineage>
</organism>
<feature type="transmembrane region" description="Helical" evidence="6">
    <location>
        <begin position="22"/>
        <end position="45"/>
    </location>
</feature>
<evidence type="ECO:0000256" key="3">
    <source>
        <dbReference type="ARBA" id="ARBA00022692"/>
    </source>
</evidence>
<keyword evidence="8" id="KW-1185">Reference proteome</keyword>
<feature type="transmembrane region" description="Helical" evidence="6">
    <location>
        <begin position="204"/>
        <end position="227"/>
    </location>
</feature>